<dbReference type="EMBL" id="FXAK01000007">
    <property type="protein sequence ID" value="SMF83357.1"/>
    <property type="molecule type" value="Genomic_DNA"/>
</dbReference>
<sequence length="80" mass="8325">MAQELRITLKATIPVEDGDAFALAEQVADTKAKLKELTDHIVGAGGEAIITSKLVSPRKRDDAAEEQGEPAPTGAEPGEG</sequence>
<evidence type="ECO:0000256" key="1">
    <source>
        <dbReference type="SAM" id="MobiDB-lite"/>
    </source>
</evidence>
<accession>A0A1X7HBJ4</accession>
<evidence type="ECO:0000313" key="3">
    <source>
        <dbReference type="Proteomes" id="UP000192936"/>
    </source>
</evidence>
<organism evidence="2 3">
    <name type="scientific">Azospirillum oryzae</name>
    <dbReference type="NCBI Taxonomy" id="286727"/>
    <lineage>
        <taxon>Bacteria</taxon>
        <taxon>Pseudomonadati</taxon>
        <taxon>Pseudomonadota</taxon>
        <taxon>Alphaproteobacteria</taxon>
        <taxon>Rhodospirillales</taxon>
        <taxon>Azospirillaceae</taxon>
        <taxon>Azospirillum</taxon>
    </lineage>
</organism>
<reference evidence="2 3" key="1">
    <citation type="submission" date="2017-04" db="EMBL/GenBank/DDBJ databases">
        <authorList>
            <person name="Afonso C.L."/>
            <person name="Miller P.J."/>
            <person name="Scott M.A."/>
            <person name="Spackman E."/>
            <person name="Goraichik I."/>
            <person name="Dimitrov K.M."/>
            <person name="Suarez D.L."/>
            <person name="Swayne D.E."/>
        </authorList>
    </citation>
    <scope>NUCLEOTIDE SEQUENCE [LARGE SCALE GENOMIC DNA]</scope>
    <source>
        <strain evidence="2 3">A2P</strain>
    </source>
</reference>
<dbReference type="Proteomes" id="UP000192936">
    <property type="component" value="Unassembled WGS sequence"/>
</dbReference>
<gene>
    <name evidence="2" type="ORF">SAMN02982917_5516</name>
</gene>
<dbReference type="STRING" id="286727.SAMN02982917_5516"/>
<dbReference type="AlphaFoldDB" id="A0A1X7HBJ4"/>
<evidence type="ECO:0000313" key="2">
    <source>
        <dbReference type="EMBL" id="SMF83357.1"/>
    </source>
</evidence>
<proteinExistence type="predicted"/>
<protein>
    <submittedName>
        <fullName evidence="2">Uncharacterized protein</fullName>
    </submittedName>
</protein>
<dbReference type="RefSeq" id="WP_085090263.1">
    <property type="nucleotide sequence ID" value="NZ_FXAK01000007.1"/>
</dbReference>
<name>A0A1X7HBJ4_9PROT</name>
<feature type="region of interest" description="Disordered" evidence="1">
    <location>
        <begin position="53"/>
        <end position="80"/>
    </location>
</feature>